<dbReference type="EMBL" id="VGLS01001250">
    <property type="protein sequence ID" value="MBM3227204.1"/>
    <property type="molecule type" value="Genomic_DNA"/>
</dbReference>
<dbReference type="Gene3D" id="3.40.710.10">
    <property type="entry name" value="DD-peptidase/beta-lactamase superfamily"/>
    <property type="match status" value="1"/>
</dbReference>
<sequence>MLSRHLGGERRLGAQLYHGQGICYSAGIDLATTPMQENAMATVTVSPTLTPVLERVSPESQGIDAARLDRLYARIDAHIAAGWYPGASIAMARHGKLVATRSFGTARLATDTSAAVPATDQSMWLLYSQTKPVTSCAIWTLLERGQLRFHDAIADYIPEFAKHGKGRVTLAQVLSHQGGFPDANATPAAWEDHDVLRQEVCNFTLDWEPGARVVYHSAAAHWVQATLIEAVTGQDYRQFIRDNVTQPFGLDGLCVGVPDHLHDRLVGAYERTASGEHVALAERNTPAFWRAGVPGGGGYATAADLTTFYQMLLGLGALNGTRILSPRTVQYVTRNYTGERIDERFGMPMHRALGVHVRGTTPLIRGLGSTASPATFGHGGAGTSYSWADPETGVSFTYLTNSQMAEPYHSRRLDEIMTVAHAAVVEL</sequence>
<evidence type="ECO:0000313" key="3">
    <source>
        <dbReference type="Proteomes" id="UP000712673"/>
    </source>
</evidence>
<dbReference type="Proteomes" id="UP000712673">
    <property type="component" value="Unassembled WGS sequence"/>
</dbReference>
<accession>A0A938B5I7</accession>
<protein>
    <submittedName>
        <fullName evidence="2">Beta-lactamase family protein</fullName>
    </submittedName>
</protein>
<dbReference type="AlphaFoldDB" id="A0A938B5I7"/>
<dbReference type="InterPro" id="IPR012338">
    <property type="entry name" value="Beta-lactam/transpept-like"/>
</dbReference>
<dbReference type="PANTHER" id="PTHR43283:SF3">
    <property type="entry name" value="BETA-LACTAMASE FAMILY PROTEIN (AFU_ORTHOLOGUE AFUA_5G07500)"/>
    <property type="match status" value="1"/>
</dbReference>
<gene>
    <name evidence="2" type="ORF">FJZ47_25845</name>
</gene>
<dbReference type="PANTHER" id="PTHR43283">
    <property type="entry name" value="BETA-LACTAMASE-RELATED"/>
    <property type="match status" value="1"/>
</dbReference>
<dbReference type="Pfam" id="PF00144">
    <property type="entry name" value="Beta-lactamase"/>
    <property type="match status" value="1"/>
</dbReference>
<name>A0A938B5I7_UNCTE</name>
<dbReference type="InterPro" id="IPR001466">
    <property type="entry name" value="Beta-lactam-related"/>
</dbReference>
<organism evidence="2 3">
    <name type="scientific">Tectimicrobiota bacterium</name>
    <dbReference type="NCBI Taxonomy" id="2528274"/>
    <lineage>
        <taxon>Bacteria</taxon>
        <taxon>Pseudomonadati</taxon>
        <taxon>Nitrospinota/Tectimicrobiota group</taxon>
        <taxon>Candidatus Tectimicrobiota</taxon>
    </lineage>
</organism>
<evidence type="ECO:0000259" key="1">
    <source>
        <dbReference type="Pfam" id="PF00144"/>
    </source>
</evidence>
<feature type="domain" description="Beta-lactamase-related" evidence="1">
    <location>
        <begin position="75"/>
        <end position="414"/>
    </location>
</feature>
<dbReference type="InterPro" id="IPR050789">
    <property type="entry name" value="Diverse_Enzym_Activities"/>
</dbReference>
<comment type="caution">
    <text evidence="2">The sequence shown here is derived from an EMBL/GenBank/DDBJ whole genome shotgun (WGS) entry which is preliminary data.</text>
</comment>
<reference evidence="2" key="1">
    <citation type="submission" date="2019-03" db="EMBL/GenBank/DDBJ databases">
        <title>Lake Tanganyika Metagenome-Assembled Genomes (MAGs).</title>
        <authorList>
            <person name="Tran P."/>
        </authorList>
    </citation>
    <scope>NUCLEOTIDE SEQUENCE</scope>
    <source>
        <strain evidence="2">K_DeepCast_65m_m2_066</strain>
    </source>
</reference>
<proteinExistence type="predicted"/>
<evidence type="ECO:0000313" key="2">
    <source>
        <dbReference type="EMBL" id="MBM3227204.1"/>
    </source>
</evidence>
<dbReference type="SUPFAM" id="SSF56601">
    <property type="entry name" value="beta-lactamase/transpeptidase-like"/>
    <property type="match status" value="1"/>
</dbReference>